<proteinExistence type="predicted"/>
<protein>
    <submittedName>
        <fullName evidence="4">Dedicator of cytokinesis protein 4</fullName>
    </submittedName>
</protein>
<evidence type="ECO:0000313" key="5">
    <source>
        <dbReference type="Proteomes" id="UP001311232"/>
    </source>
</evidence>
<dbReference type="InterPro" id="IPR036028">
    <property type="entry name" value="SH3-like_dom_sf"/>
</dbReference>
<dbReference type="InterPro" id="IPR032376">
    <property type="entry name" value="DOCK_N"/>
</dbReference>
<dbReference type="SMART" id="SM00326">
    <property type="entry name" value="SH3"/>
    <property type="match status" value="1"/>
</dbReference>
<dbReference type="GO" id="GO:0007264">
    <property type="term" value="P:small GTPase-mediated signal transduction"/>
    <property type="evidence" value="ECO:0007669"/>
    <property type="project" value="InterPro"/>
</dbReference>
<dbReference type="GO" id="GO:0005886">
    <property type="term" value="C:plasma membrane"/>
    <property type="evidence" value="ECO:0007669"/>
    <property type="project" value="TreeGrafter"/>
</dbReference>
<dbReference type="InterPro" id="IPR026791">
    <property type="entry name" value="DOCK"/>
</dbReference>
<sequence>MAKCLFLSSSDEAMRKPDVMGLDCKWQPKTHVDLIHTSGAFIIVRNAQLPTVLDSQLDVLASFRGTVQHGLPLEIGDTVQILEKCEGWYRGFILKNPNVKGIFPSSYIHLRNAIVKNKGQFETVIPVEDLVITEMTSTLREWGTMWKQLYVKNEGDLFHRLWHVMNEILDLRRQVLVGHLTHDRMKDVKQHITARLDWGNEQLGLDLVPRREFSMVDPDEIGVTELYRLMEHRHRKKDTSAPASTHHLFVHVKSLMSANLGEELEVFFHIYDGRENRPLSCSPSSATTCKPTPPPSG</sequence>
<dbReference type="Proteomes" id="UP001311232">
    <property type="component" value="Unassembled WGS sequence"/>
</dbReference>
<dbReference type="EMBL" id="JAHHUM010000146">
    <property type="protein sequence ID" value="KAK5622287.1"/>
    <property type="molecule type" value="Genomic_DNA"/>
</dbReference>
<dbReference type="FunFam" id="1.20.1270.350:FF:000001">
    <property type="entry name" value="dedicator of cytokinesis protein 4"/>
    <property type="match status" value="1"/>
</dbReference>
<dbReference type="Gene3D" id="2.30.30.40">
    <property type="entry name" value="SH3 Domains"/>
    <property type="match status" value="1"/>
</dbReference>
<feature type="non-terminal residue" evidence="4">
    <location>
        <position position="297"/>
    </location>
</feature>
<dbReference type="GO" id="GO:0031267">
    <property type="term" value="F:small GTPase binding"/>
    <property type="evidence" value="ECO:0007669"/>
    <property type="project" value="TreeGrafter"/>
</dbReference>
<keyword evidence="5" id="KW-1185">Reference proteome</keyword>
<reference evidence="4 5" key="1">
    <citation type="submission" date="2021-06" db="EMBL/GenBank/DDBJ databases">
        <authorList>
            <person name="Palmer J.M."/>
        </authorList>
    </citation>
    <scope>NUCLEOTIDE SEQUENCE [LARGE SCALE GENOMIC DNA]</scope>
    <source>
        <strain evidence="4 5">MEX-2019</strain>
        <tissue evidence="4">Muscle</tissue>
    </source>
</reference>
<dbReference type="InterPro" id="IPR042455">
    <property type="entry name" value="DOCK_N_sub1"/>
</dbReference>
<comment type="caution">
    <text evidence="4">The sequence shown here is derived from an EMBL/GenBank/DDBJ whole genome shotgun (WGS) entry which is preliminary data.</text>
</comment>
<dbReference type="PROSITE" id="PS50002">
    <property type="entry name" value="SH3"/>
    <property type="match status" value="1"/>
</dbReference>
<name>A0AAV9SLX7_9TELE</name>
<dbReference type="GO" id="GO:0005737">
    <property type="term" value="C:cytoplasm"/>
    <property type="evidence" value="ECO:0007669"/>
    <property type="project" value="TreeGrafter"/>
</dbReference>
<evidence type="ECO:0000256" key="1">
    <source>
        <dbReference type="ARBA" id="ARBA00022443"/>
    </source>
</evidence>
<dbReference type="Gene3D" id="1.20.1270.350">
    <property type="entry name" value="Dedicator of cytokinesis N-terminal subdomain"/>
    <property type="match status" value="1"/>
</dbReference>
<dbReference type="GO" id="GO:0005085">
    <property type="term" value="F:guanyl-nucleotide exchange factor activity"/>
    <property type="evidence" value="ECO:0007669"/>
    <property type="project" value="InterPro"/>
</dbReference>
<dbReference type="SUPFAM" id="SSF50044">
    <property type="entry name" value="SH3-domain"/>
    <property type="match status" value="1"/>
</dbReference>
<dbReference type="GO" id="GO:0060326">
    <property type="term" value="P:cell chemotaxis"/>
    <property type="evidence" value="ECO:0007669"/>
    <property type="project" value="TreeGrafter"/>
</dbReference>
<dbReference type="CDD" id="cd12049">
    <property type="entry name" value="SH3_DOCK4_B"/>
    <property type="match status" value="1"/>
</dbReference>
<dbReference type="PANTHER" id="PTHR45653:SF7">
    <property type="entry name" value="DEDICATOR OF CYTOKINESIS PROTEIN 4"/>
    <property type="match status" value="1"/>
</dbReference>
<dbReference type="PANTHER" id="PTHR45653">
    <property type="entry name" value="DEDICATOR OF CYTOKINESIS"/>
    <property type="match status" value="1"/>
</dbReference>
<feature type="domain" description="SH3" evidence="3">
    <location>
        <begin position="52"/>
        <end position="113"/>
    </location>
</feature>
<dbReference type="Pfam" id="PF16172">
    <property type="entry name" value="DOCK_N"/>
    <property type="match status" value="1"/>
</dbReference>
<dbReference type="InterPro" id="IPR001452">
    <property type="entry name" value="SH3_domain"/>
</dbReference>
<dbReference type="InterPro" id="IPR035769">
    <property type="entry name" value="DOCK4_SH3"/>
</dbReference>
<keyword evidence="1 2" id="KW-0728">SH3 domain</keyword>
<evidence type="ECO:0000313" key="4">
    <source>
        <dbReference type="EMBL" id="KAK5622287.1"/>
    </source>
</evidence>
<dbReference type="AlphaFoldDB" id="A0AAV9SLX7"/>
<evidence type="ECO:0000256" key="2">
    <source>
        <dbReference type="PROSITE-ProRule" id="PRU00192"/>
    </source>
</evidence>
<gene>
    <name evidence="4" type="primary">DOCK4_1</name>
    <name evidence="4" type="ORF">CRENBAI_006240</name>
</gene>
<organism evidence="4 5">
    <name type="scientific">Crenichthys baileyi</name>
    <name type="common">White River springfish</name>
    <dbReference type="NCBI Taxonomy" id="28760"/>
    <lineage>
        <taxon>Eukaryota</taxon>
        <taxon>Metazoa</taxon>
        <taxon>Chordata</taxon>
        <taxon>Craniata</taxon>
        <taxon>Vertebrata</taxon>
        <taxon>Euteleostomi</taxon>
        <taxon>Actinopterygii</taxon>
        <taxon>Neopterygii</taxon>
        <taxon>Teleostei</taxon>
        <taxon>Neoteleostei</taxon>
        <taxon>Acanthomorphata</taxon>
        <taxon>Ovalentaria</taxon>
        <taxon>Atherinomorphae</taxon>
        <taxon>Cyprinodontiformes</taxon>
        <taxon>Goodeidae</taxon>
        <taxon>Crenichthys</taxon>
    </lineage>
</organism>
<evidence type="ECO:0000259" key="3">
    <source>
        <dbReference type="PROSITE" id="PS50002"/>
    </source>
</evidence>
<accession>A0AAV9SLX7</accession>